<organism evidence="3 4">
    <name type="scientific">Calycina marina</name>
    <dbReference type="NCBI Taxonomy" id="1763456"/>
    <lineage>
        <taxon>Eukaryota</taxon>
        <taxon>Fungi</taxon>
        <taxon>Dikarya</taxon>
        <taxon>Ascomycota</taxon>
        <taxon>Pezizomycotina</taxon>
        <taxon>Leotiomycetes</taxon>
        <taxon>Helotiales</taxon>
        <taxon>Pezizellaceae</taxon>
        <taxon>Calycina</taxon>
    </lineage>
</organism>
<proteinExistence type="predicted"/>
<dbReference type="SUPFAM" id="SSF51430">
    <property type="entry name" value="NAD(P)-linked oxidoreductase"/>
    <property type="match status" value="1"/>
</dbReference>
<feature type="domain" description="NADP-dependent oxidoreductase" evidence="2">
    <location>
        <begin position="2"/>
        <end position="184"/>
    </location>
</feature>
<dbReference type="AlphaFoldDB" id="A0A9P8CCG6"/>
<dbReference type="Proteomes" id="UP000887226">
    <property type="component" value="Unassembled WGS sequence"/>
</dbReference>
<name>A0A9P8CCG6_9HELO</name>
<accession>A0A9P8CCG6</accession>
<dbReference type="OrthoDB" id="2310150at2759"/>
<keyword evidence="1" id="KW-0560">Oxidoreductase</keyword>
<evidence type="ECO:0000256" key="1">
    <source>
        <dbReference type="ARBA" id="ARBA00023002"/>
    </source>
</evidence>
<comment type="caution">
    <text evidence="3">The sequence shown here is derived from an EMBL/GenBank/DDBJ whole genome shotgun (WGS) entry which is preliminary data.</text>
</comment>
<keyword evidence="4" id="KW-1185">Reference proteome</keyword>
<dbReference type="Pfam" id="PF00248">
    <property type="entry name" value="Aldo_ket_red"/>
    <property type="match status" value="1"/>
</dbReference>
<dbReference type="GO" id="GO:0016491">
    <property type="term" value="F:oxidoreductase activity"/>
    <property type="evidence" value="ECO:0007669"/>
    <property type="project" value="UniProtKB-KW"/>
</dbReference>
<dbReference type="InterPro" id="IPR023210">
    <property type="entry name" value="NADP_OxRdtase_dom"/>
</dbReference>
<evidence type="ECO:0000313" key="4">
    <source>
        <dbReference type="Proteomes" id="UP000887226"/>
    </source>
</evidence>
<dbReference type="PANTHER" id="PTHR43364:SF4">
    <property type="entry name" value="NAD(P)-LINKED OXIDOREDUCTASE SUPERFAMILY PROTEIN"/>
    <property type="match status" value="1"/>
</dbReference>
<reference evidence="3" key="1">
    <citation type="journal article" date="2021" name="IMA Fungus">
        <title>Genomic characterization of three marine fungi, including Emericellopsis atlantica sp. nov. with signatures of a generalist lifestyle and marine biomass degradation.</title>
        <authorList>
            <person name="Hagestad O.C."/>
            <person name="Hou L."/>
            <person name="Andersen J.H."/>
            <person name="Hansen E.H."/>
            <person name="Altermark B."/>
            <person name="Li C."/>
            <person name="Kuhnert E."/>
            <person name="Cox R.J."/>
            <person name="Crous P.W."/>
            <person name="Spatafora J.W."/>
            <person name="Lail K."/>
            <person name="Amirebrahimi M."/>
            <person name="Lipzen A."/>
            <person name="Pangilinan J."/>
            <person name="Andreopoulos W."/>
            <person name="Hayes R.D."/>
            <person name="Ng V."/>
            <person name="Grigoriev I.V."/>
            <person name="Jackson S.A."/>
            <person name="Sutton T.D.S."/>
            <person name="Dobson A.D.W."/>
            <person name="Rama T."/>
        </authorList>
    </citation>
    <scope>NUCLEOTIDE SEQUENCE</scope>
    <source>
        <strain evidence="3">TRa3180A</strain>
    </source>
</reference>
<dbReference type="Gene3D" id="3.20.20.100">
    <property type="entry name" value="NADP-dependent oxidoreductase domain"/>
    <property type="match status" value="1"/>
</dbReference>
<protein>
    <submittedName>
        <fullName evidence="3">NADP-dependent oxidoreductase domain-containing protein</fullName>
    </submittedName>
</protein>
<gene>
    <name evidence="3" type="ORF">BJ878DRAFT_557630</name>
</gene>
<evidence type="ECO:0000259" key="2">
    <source>
        <dbReference type="Pfam" id="PF00248"/>
    </source>
</evidence>
<dbReference type="InterPro" id="IPR036812">
    <property type="entry name" value="NAD(P)_OxRdtase_dom_sf"/>
</dbReference>
<sequence length="206" mass="23085">MSLGQVGVQEVDIYYLYSPDLSVALKETLEAIRDIYESGKFKRFGMSNYRPEDVQKIYDIWKEKGGMLTTVFQGKYNAMSRHIETHLFPLLRKLGIGFYACRYARASAHTGDMYKSMYGKETLYAALDEWNVIAGHANITKAATAKEKGDALIVGASKVEQLEETLGAIEAGPLDVETATEVDATWGLVEREAPLDNYNSHAWKLN</sequence>
<dbReference type="EMBL" id="MU254180">
    <property type="protein sequence ID" value="KAG9241632.1"/>
    <property type="molecule type" value="Genomic_DNA"/>
</dbReference>
<dbReference type="InterPro" id="IPR050523">
    <property type="entry name" value="AKR_Detox_Biosynth"/>
</dbReference>
<evidence type="ECO:0000313" key="3">
    <source>
        <dbReference type="EMBL" id="KAG9241632.1"/>
    </source>
</evidence>
<dbReference type="PANTHER" id="PTHR43364">
    <property type="entry name" value="NADH-SPECIFIC METHYLGLYOXAL REDUCTASE-RELATED"/>
    <property type="match status" value="1"/>
</dbReference>